<evidence type="ECO:0000313" key="2">
    <source>
        <dbReference type="EMBL" id="SPV20248.1"/>
    </source>
</evidence>
<feature type="signal peptide" evidence="1">
    <location>
        <begin position="1"/>
        <end position="21"/>
    </location>
</feature>
<sequence>MQPKAWVIAVATAVAALSAHAQQADGVAPATAQDEIVNYQAVGNAAGVTKIYRSIRTTDPTDARRTVVVEQVLKQIAPGRVSFVRGEQPAEATRHRQQQCAQRGAVDVTDESDVTIDERVLDFALCRSTAPMPAEVARAAKAGGTAPAKAIANDQGITIIVPGILAHVLQFTDLPVHLWVSTAQIGNVPMSLYSEPFGVVNFTGYTNGGVVLFQPVFSVRAVKLGEFAINARACGPGIGCFDDSRGRINVVR</sequence>
<feature type="chain" id="PRO_5042297406" evidence="1">
    <location>
        <begin position="22"/>
        <end position="252"/>
    </location>
</feature>
<name>A0AAE8NFQ3_BURCE</name>
<dbReference type="Proteomes" id="UP000250416">
    <property type="component" value="Unassembled WGS sequence"/>
</dbReference>
<organism evidence="2 3">
    <name type="scientific">Burkholderia cepacia</name>
    <name type="common">Pseudomonas cepacia</name>
    <dbReference type="NCBI Taxonomy" id="292"/>
    <lineage>
        <taxon>Bacteria</taxon>
        <taxon>Pseudomonadati</taxon>
        <taxon>Pseudomonadota</taxon>
        <taxon>Betaproteobacteria</taxon>
        <taxon>Burkholderiales</taxon>
        <taxon>Burkholderiaceae</taxon>
        <taxon>Burkholderia</taxon>
        <taxon>Burkholderia cepacia complex</taxon>
    </lineage>
</organism>
<dbReference type="AlphaFoldDB" id="A0AAE8NFQ3"/>
<accession>A0AAE8NFQ3</accession>
<keyword evidence="1" id="KW-0732">Signal</keyword>
<dbReference type="EMBL" id="UARD01000019">
    <property type="protein sequence ID" value="SPV20248.1"/>
    <property type="molecule type" value="Genomic_DNA"/>
</dbReference>
<proteinExistence type="predicted"/>
<gene>
    <name evidence="2" type="ORF">NCTC10661_03613</name>
</gene>
<evidence type="ECO:0000256" key="1">
    <source>
        <dbReference type="SAM" id="SignalP"/>
    </source>
</evidence>
<comment type="caution">
    <text evidence="2">The sequence shown here is derived from an EMBL/GenBank/DDBJ whole genome shotgun (WGS) entry which is preliminary data.</text>
</comment>
<reference evidence="2 3" key="1">
    <citation type="submission" date="2018-06" db="EMBL/GenBank/DDBJ databases">
        <authorList>
            <consortium name="Pathogen Informatics"/>
            <person name="Doyle S."/>
        </authorList>
    </citation>
    <scope>NUCLEOTIDE SEQUENCE [LARGE SCALE GENOMIC DNA]</scope>
    <source>
        <strain evidence="2 3">NCTC10661</strain>
    </source>
</reference>
<protein>
    <submittedName>
        <fullName evidence="2">Uncharacterized protein</fullName>
    </submittedName>
</protein>
<evidence type="ECO:0000313" key="3">
    <source>
        <dbReference type="Proteomes" id="UP000250416"/>
    </source>
</evidence>